<protein>
    <submittedName>
        <fullName evidence="2">Uncharacterized protein</fullName>
    </submittedName>
</protein>
<dbReference type="OrthoDB" id="1938125at2"/>
<dbReference type="EMBL" id="FMWL01000003">
    <property type="protein sequence ID" value="SCZ77663.1"/>
    <property type="molecule type" value="Genomic_DNA"/>
</dbReference>
<evidence type="ECO:0000256" key="1">
    <source>
        <dbReference type="SAM" id="Phobius"/>
    </source>
</evidence>
<evidence type="ECO:0000313" key="2">
    <source>
        <dbReference type="EMBL" id="SCZ77663.1"/>
    </source>
</evidence>
<keyword evidence="3" id="KW-1185">Reference proteome</keyword>
<accession>A0A1G5RU96</accession>
<dbReference type="STRING" id="1120920.SAMN03080599_00861"/>
<feature type="transmembrane region" description="Helical" evidence="1">
    <location>
        <begin position="41"/>
        <end position="63"/>
    </location>
</feature>
<dbReference type="Proteomes" id="UP000199208">
    <property type="component" value="Unassembled WGS sequence"/>
</dbReference>
<feature type="transmembrane region" description="Helical" evidence="1">
    <location>
        <begin position="69"/>
        <end position="89"/>
    </location>
</feature>
<organism evidence="2 3">
    <name type="scientific">Acidaminobacter hydrogenoformans DSM 2784</name>
    <dbReference type="NCBI Taxonomy" id="1120920"/>
    <lineage>
        <taxon>Bacteria</taxon>
        <taxon>Bacillati</taxon>
        <taxon>Bacillota</taxon>
        <taxon>Clostridia</taxon>
        <taxon>Peptostreptococcales</taxon>
        <taxon>Acidaminobacteraceae</taxon>
        <taxon>Acidaminobacter</taxon>
    </lineage>
</organism>
<name>A0A1G5RU96_9FIRM</name>
<keyword evidence="1" id="KW-1133">Transmembrane helix</keyword>
<evidence type="ECO:0000313" key="3">
    <source>
        <dbReference type="Proteomes" id="UP000199208"/>
    </source>
</evidence>
<proteinExistence type="predicted"/>
<dbReference type="RefSeq" id="WP_092589662.1">
    <property type="nucleotide sequence ID" value="NZ_FMWL01000003.1"/>
</dbReference>
<gene>
    <name evidence="2" type="ORF">SAMN03080599_00861</name>
</gene>
<sequence length="113" mass="13383">MIRQAREWEAELREALASGADVGRVHAAYLQRLRWLQHERLIHLLVLMLTVVVFLFFFGLAMLMPELRFVWALVMIMGGLVAAYVVHYYRLENLVQHWYTFQDELFGNLFKKG</sequence>
<keyword evidence="1" id="KW-0472">Membrane</keyword>
<keyword evidence="1" id="KW-0812">Transmembrane</keyword>
<reference evidence="2 3" key="1">
    <citation type="submission" date="2016-10" db="EMBL/GenBank/DDBJ databases">
        <authorList>
            <person name="de Groot N.N."/>
        </authorList>
    </citation>
    <scope>NUCLEOTIDE SEQUENCE [LARGE SCALE GENOMIC DNA]</scope>
    <source>
        <strain evidence="2 3">DSM 2784</strain>
    </source>
</reference>
<dbReference type="AlphaFoldDB" id="A0A1G5RU96"/>